<dbReference type="EMBL" id="CADCVR010000012">
    <property type="protein sequence ID" value="CAA9475842.1"/>
    <property type="molecule type" value="Genomic_DNA"/>
</dbReference>
<proteinExistence type="predicted"/>
<accession>A0A6J4RTW5</accession>
<feature type="non-terminal residue" evidence="2">
    <location>
        <position position="1"/>
    </location>
</feature>
<protein>
    <submittedName>
        <fullName evidence="2">Uncharacterized protein</fullName>
    </submittedName>
</protein>
<evidence type="ECO:0000313" key="2">
    <source>
        <dbReference type="EMBL" id="CAA9475842.1"/>
    </source>
</evidence>
<sequence length="140" mass="14999">GLHNGLRGPHPGGADVRRPLRTRTAGALRRGGTRTGSGARRDQAAHGSRARRGLRLDRGVDHLGGHRERRVPGRHERPGTLQPDELPASDRRGNRARRGSPPAPGAHDVGVGGRDHRRSRSAVCARADDDRRAAAAQRGV</sequence>
<evidence type="ECO:0000256" key="1">
    <source>
        <dbReference type="SAM" id="MobiDB-lite"/>
    </source>
</evidence>
<organism evidence="2">
    <name type="scientific">uncultured Solirubrobacteraceae bacterium</name>
    <dbReference type="NCBI Taxonomy" id="1162706"/>
    <lineage>
        <taxon>Bacteria</taxon>
        <taxon>Bacillati</taxon>
        <taxon>Actinomycetota</taxon>
        <taxon>Thermoleophilia</taxon>
        <taxon>Solirubrobacterales</taxon>
        <taxon>Solirubrobacteraceae</taxon>
        <taxon>environmental samples</taxon>
    </lineage>
</organism>
<feature type="region of interest" description="Disordered" evidence="1">
    <location>
        <begin position="1"/>
        <end position="140"/>
    </location>
</feature>
<feature type="compositionally biased region" description="Basic and acidic residues" evidence="1">
    <location>
        <begin position="54"/>
        <end position="78"/>
    </location>
</feature>
<reference evidence="2" key="1">
    <citation type="submission" date="2020-02" db="EMBL/GenBank/DDBJ databases">
        <authorList>
            <person name="Meier V. D."/>
        </authorList>
    </citation>
    <scope>NUCLEOTIDE SEQUENCE</scope>
    <source>
        <strain evidence="2">AVDCRST_MAG53</strain>
    </source>
</reference>
<name>A0A6J4RTW5_9ACTN</name>
<dbReference type="AlphaFoldDB" id="A0A6J4RTW5"/>
<gene>
    <name evidence="2" type="ORF">AVDCRST_MAG53-288</name>
</gene>
<feature type="non-terminal residue" evidence="2">
    <location>
        <position position="140"/>
    </location>
</feature>